<sequence length="98" mass="10358">MHPEPQQSLLCAGSATSSSSAAAASSSSIPAALSSGTYGLPLHHQAARLPAFFLPTNCISPPPVLLSSGTDYTDFWDESLAVQPDHNPEFDMFLRRPS</sequence>
<gene>
    <name evidence="1" type="ORF">A0H81_02820</name>
</gene>
<evidence type="ECO:0000313" key="2">
    <source>
        <dbReference type="Proteomes" id="UP000092993"/>
    </source>
</evidence>
<keyword evidence="2" id="KW-1185">Reference proteome</keyword>
<evidence type="ECO:0000313" key="1">
    <source>
        <dbReference type="EMBL" id="OBZ77212.1"/>
    </source>
</evidence>
<comment type="caution">
    <text evidence="1">The sequence shown here is derived from an EMBL/GenBank/DDBJ whole genome shotgun (WGS) entry which is preliminary data.</text>
</comment>
<reference evidence="1 2" key="1">
    <citation type="submission" date="2016-03" db="EMBL/GenBank/DDBJ databases">
        <title>Whole genome sequencing of Grifola frondosa 9006-11.</title>
        <authorList>
            <person name="Min B."/>
            <person name="Park H."/>
            <person name="Kim J.-G."/>
            <person name="Cho H."/>
            <person name="Oh Y.-L."/>
            <person name="Kong W.-S."/>
            <person name="Choi I.-G."/>
        </authorList>
    </citation>
    <scope>NUCLEOTIDE SEQUENCE [LARGE SCALE GENOMIC DNA]</scope>
    <source>
        <strain evidence="1 2">9006-11</strain>
    </source>
</reference>
<dbReference type="EMBL" id="LUGG01000002">
    <property type="protein sequence ID" value="OBZ77212.1"/>
    <property type="molecule type" value="Genomic_DNA"/>
</dbReference>
<accession>A0A1C7MK20</accession>
<proteinExistence type="predicted"/>
<name>A0A1C7MK20_GRIFR</name>
<protein>
    <submittedName>
        <fullName evidence="1">Uncharacterized protein</fullName>
    </submittedName>
</protein>
<dbReference type="Proteomes" id="UP000092993">
    <property type="component" value="Unassembled WGS sequence"/>
</dbReference>
<organism evidence="1 2">
    <name type="scientific">Grifola frondosa</name>
    <name type="common">Maitake</name>
    <name type="synonym">Polyporus frondosus</name>
    <dbReference type="NCBI Taxonomy" id="5627"/>
    <lineage>
        <taxon>Eukaryota</taxon>
        <taxon>Fungi</taxon>
        <taxon>Dikarya</taxon>
        <taxon>Basidiomycota</taxon>
        <taxon>Agaricomycotina</taxon>
        <taxon>Agaricomycetes</taxon>
        <taxon>Polyporales</taxon>
        <taxon>Grifolaceae</taxon>
        <taxon>Grifola</taxon>
    </lineage>
</organism>
<dbReference type="AlphaFoldDB" id="A0A1C7MK20"/>